<feature type="region of interest" description="Disordered" evidence="5">
    <location>
        <begin position="1"/>
        <end position="22"/>
    </location>
</feature>
<comment type="subcellular location">
    <subcellularLocation>
        <location evidence="4">Secreted</location>
    </subcellularLocation>
</comment>
<dbReference type="GO" id="GO:0030570">
    <property type="term" value="F:pectate lyase activity"/>
    <property type="evidence" value="ECO:0007669"/>
    <property type="project" value="InterPro"/>
</dbReference>
<name>A0A7Z0GKZ4_9MICC</name>
<dbReference type="InterPro" id="IPR045032">
    <property type="entry name" value="PEL"/>
</dbReference>
<dbReference type="PANTHER" id="PTHR31683:SF18">
    <property type="entry name" value="PECTATE LYASE 21-RELATED"/>
    <property type="match status" value="1"/>
</dbReference>
<evidence type="ECO:0000256" key="2">
    <source>
        <dbReference type="ARBA" id="ARBA00023085"/>
    </source>
</evidence>
<dbReference type="Pfam" id="PF01095">
    <property type="entry name" value="Pectinesterase"/>
    <property type="match status" value="1"/>
</dbReference>
<feature type="domain" description="Pectate lyase" evidence="7">
    <location>
        <begin position="509"/>
        <end position="722"/>
    </location>
</feature>
<evidence type="ECO:0000256" key="6">
    <source>
        <dbReference type="SAM" id="SignalP"/>
    </source>
</evidence>
<keyword evidence="3 4" id="KW-0456">Lyase</keyword>
<dbReference type="InterPro" id="IPR000070">
    <property type="entry name" value="Pectinesterase_cat"/>
</dbReference>
<organism evidence="8 9">
    <name type="scientific">Nesterenkonia xinjiangensis</name>
    <dbReference type="NCBI Taxonomy" id="225327"/>
    <lineage>
        <taxon>Bacteria</taxon>
        <taxon>Bacillati</taxon>
        <taxon>Actinomycetota</taxon>
        <taxon>Actinomycetes</taxon>
        <taxon>Micrococcales</taxon>
        <taxon>Micrococcaceae</taxon>
        <taxon>Nesterenkonia</taxon>
    </lineage>
</organism>
<evidence type="ECO:0000256" key="5">
    <source>
        <dbReference type="SAM" id="MobiDB-lite"/>
    </source>
</evidence>
<dbReference type="Pfam" id="PF00544">
    <property type="entry name" value="Pectate_lyase_4"/>
    <property type="match status" value="2"/>
</dbReference>
<feature type="compositionally biased region" description="Basic and acidic residues" evidence="5">
    <location>
        <begin position="742"/>
        <end position="759"/>
    </location>
</feature>
<dbReference type="PANTHER" id="PTHR31683">
    <property type="entry name" value="PECTATE LYASE 18-RELATED"/>
    <property type="match status" value="1"/>
</dbReference>
<gene>
    <name evidence="8" type="ORF">HNR09_001288</name>
</gene>
<dbReference type="GO" id="GO:0030599">
    <property type="term" value="F:pectinesterase activity"/>
    <property type="evidence" value="ECO:0007669"/>
    <property type="project" value="InterPro"/>
</dbReference>
<dbReference type="Proteomes" id="UP000535437">
    <property type="component" value="Unassembled WGS sequence"/>
</dbReference>
<keyword evidence="9" id="KW-1185">Reference proteome</keyword>
<sequence>MPLPAPEPQIRPSARRRARRSAAAALLTTTMLASAGLAPVQAAPSPAAPAPSHSPSAALSAEDQLARETLSPGDGWASAEGGTTGGAEAAEIIEVSSRAELVDAVAGDEPKIVRVTEDIHADEADDGSLMTCEDYQRDGYTWEGYLEAFDPEHWEDAAEGPLEEARRASHQAQGEQIRLLLGANTTLIGAEDTRLTGFQVELSEVDNVIVRNLRISDPYDCFPQWKGDEWDVEWDNVTLSGATHVWLDHLTLDGGETAHAEQPEVFGQQVHRHDGMLDIVRESDLVTVSWGRFAGHDKAMLFGNGDDRITDRGTLRVTMHHNEFVDLVQRAPRVRFGQVHVYNNLYRATDSSPYLYSWGVGVESSITARNNAFELADDVAAADIIHAWGGEGIVEEGTRINGEPVDVLGAYNEAHPESPLSDEIAGEAGPHGVVQTAERAAAAVEEHAGANLTPEWTDPTDPVAAGEQVLERIKAPDTTTEAGPVWSPTPTGFAASPTDDFPQGTTGGTGGPAVTVKDSDELAHWAGLEEPVTIFIHGAIEVEELGEMIRVAGDKTIVGLNSRAALVGGGFSLDEVQNVIIRNLRIRDSYVPGDWDGKDNDNDGVRVDTSSHVWLDHVDFTRIGDGEADLRKDSTAMTLSWNIFRDHNKAIGVGWTDNVETTLTMHHNWFSNSYQRNASIDNVAAGHLYNNLVEGFGQYGTMSRGAAQLVIENSVYAHGEDPVVAKDPESQVDLRGNSFTDARGRRDDTGPTFEPTDHYDYTADPVDDVRRIVTADAGPLGAPEKVSRTVTVALDGSGDYGSIGAAVGAAWRANRPVDIDIKPGVYEEVVRIWPGMEGITLRGATGDPEDVVISYDLAAGQEKFYGGTFGLTGSPTVAVLAEDVTLQSLTIENAYDEEEHGPSQAVTLRTAADRVILDDVRLLGNQDTFLADTPSRDESARVYMRDSYLEGDVDFLFGGATAVVENSQIHSLDRGDELNNGYVGAPATHPGSPGFLILHSTFTSDAAEGTVHLGRPWHPSSNPDVEPSMIVRDSELGAHIATPAWADMGGHSWEESLLAEYGNAGPGAVPEGETWDGRPQLTEVEASEHTRETYLSGEDRWRPWR</sequence>
<dbReference type="InterPro" id="IPR012334">
    <property type="entry name" value="Pectin_lyas_fold"/>
</dbReference>
<dbReference type="RefSeq" id="WP_179541300.1">
    <property type="nucleotide sequence ID" value="NZ_BAAALL010000002.1"/>
</dbReference>
<keyword evidence="6" id="KW-0732">Signal</keyword>
<keyword evidence="2" id="KW-0063">Aspartyl esterase</keyword>
<keyword evidence="4" id="KW-0624">Polysaccharide degradation</keyword>
<dbReference type="InterPro" id="IPR011050">
    <property type="entry name" value="Pectin_lyase_fold/virulence"/>
</dbReference>
<evidence type="ECO:0000259" key="7">
    <source>
        <dbReference type="SMART" id="SM00656"/>
    </source>
</evidence>
<feature type="compositionally biased region" description="Basic and acidic residues" evidence="5">
    <location>
        <begin position="1086"/>
        <end position="1105"/>
    </location>
</feature>
<feature type="domain" description="Pectate lyase" evidence="7">
    <location>
        <begin position="155"/>
        <end position="379"/>
    </location>
</feature>
<comment type="similarity">
    <text evidence="4">Belongs to the polysaccharide lyase 1 family.</text>
</comment>
<keyword evidence="4" id="KW-0119">Carbohydrate metabolism</keyword>
<dbReference type="InterPro" id="IPR002022">
    <property type="entry name" value="Pec_lyase"/>
</dbReference>
<feature type="chain" id="PRO_5039643868" evidence="6">
    <location>
        <begin position="36"/>
        <end position="1105"/>
    </location>
</feature>
<keyword evidence="1" id="KW-0378">Hydrolase</keyword>
<feature type="region of interest" description="Disordered" evidence="5">
    <location>
        <begin position="733"/>
        <end position="759"/>
    </location>
</feature>
<accession>A0A7Z0GKZ4</accession>
<feature type="region of interest" description="Disordered" evidence="5">
    <location>
        <begin position="40"/>
        <end position="84"/>
    </location>
</feature>
<protein>
    <submittedName>
        <fullName evidence="8">Pectate lyase</fullName>
    </submittedName>
</protein>
<dbReference type="Gene3D" id="2.160.20.10">
    <property type="entry name" value="Single-stranded right-handed beta-helix, Pectin lyase-like"/>
    <property type="match status" value="3"/>
</dbReference>
<evidence type="ECO:0000256" key="4">
    <source>
        <dbReference type="RuleBase" id="RU361173"/>
    </source>
</evidence>
<proteinExistence type="inferred from homology"/>
<evidence type="ECO:0000256" key="3">
    <source>
        <dbReference type="ARBA" id="ARBA00023239"/>
    </source>
</evidence>
<evidence type="ECO:0000313" key="9">
    <source>
        <dbReference type="Proteomes" id="UP000535437"/>
    </source>
</evidence>
<dbReference type="AlphaFoldDB" id="A0A7Z0GKZ4"/>
<dbReference type="GO" id="GO:0000272">
    <property type="term" value="P:polysaccharide catabolic process"/>
    <property type="evidence" value="ECO:0007669"/>
    <property type="project" value="UniProtKB-KW"/>
</dbReference>
<feature type="region of interest" description="Disordered" evidence="5">
    <location>
        <begin position="1082"/>
        <end position="1105"/>
    </location>
</feature>
<keyword evidence="4" id="KW-0964">Secreted</keyword>
<comment type="caution">
    <text evidence="8">The sequence shown here is derived from an EMBL/GenBank/DDBJ whole genome shotgun (WGS) entry which is preliminary data.</text>
</comment>
<feature type="signal peptide" evidence="6">
    <location>
        <begin position="1"/>
        <end position="35"/>
    </location>
</feature>
<dbReference type="SMART" id="SM00656">
    <property type="entry name" value="Amb_all"/>
    <property type="match status" value="2"/>
</dbReference>
<dbReference type="GO" id="GO:0042545">
    <property type="term" value="P:cell wall modification"/>
    <property type="evidence" value="ECO:0007669"/>
    <property type="project" value="InterPro"/>
</dbReference>
<evidence type="ECO:0000313" key="8">
    <source>
        <dbReference type="EMBL" id="NYJ77877.1"/>
    </source>
</evidence>
<feature type="compositionally biased region" description="Low complexity" evidence="5">
    <location>
        <begin position="42"/>
        <end position="61"/>
    </location>
</feature>
<reference evidence="8 9" key="1">
    <citation type="submission" date="2020-07" db="EMBL/GenBank/DDBJ databases">
        <title>Sequencing the genomes of 1000 actinobacteria strains.</title>
        <authorList>
            <person name="Klenk H.-P."/>
        </authorList>
    </citation>
    <scope>NUCLEOTIDE SEQUENCE [LARGE SCALE GENOMIC DNA]</scope>
    <source>
        <strain evidence="8 9">DSM 15475</strain>
    </source>
</reference>
<dbReference type="GO" id="GO:0005576">
    <property type="term" value="C:extracellular region"/>
    <property type="evidence" value="ECO:0007669"/>
    <property type="project" value="UniProtKB-SubCell"/>
</dbReference>
<evidence type="ECO:0000256" key="1">
    <source>
        <dbReference type="ARBA" id="ARBA00022801"/>
    </source>
</evidence>
<dbReference type="SUPFAM" id="SSF51126">
    <property type="entry name" value="Pectin lyase-like"/>
    <property type="match status" value="3"/>
</dbReference>
<dbReference type="EMBL" id="JACCFY010000001">
    <property type="protein sequence ID" value="NYJ77877.1"/>
    <property type="molecule type" value="Genomic_DNA"/>
</dbReference>